<dbReference type="CDD" id="cd18010">
    <property type="entry name" value="DEXHc_HARP_SMARCAL1"/>
    <property type="match status" value="1"/>
</dbReference>
<dbReference type="SMART" id="SM00487">
    <property type="entry name" value="DEXDc"/>
    <property type="match status" value="1"/>
</dbReference>
<evidence type="ECO:0000256" key="3">
    <source>
        <dbReference type="ARBA" id="ARBA00022801"/>
    </source>
</evidence>
<dbReference type="SMART" id="SM00490">
    <property type="entry name" value="HELICc"/>
    <property type="match status" value="1"/>
</dbReference>
<dbReference type="Gene3D" id="3.40.50.10810">
    <property type="entry name" value="Tandem AAA-ATPase domain"/>
    <property type="match status" value="1"/>
</dbReference>
<gene>
    <name evidence="10" type="ORF">GOP47_0006991</name>
    <name evidence="11" type="ORF">GOP47_0007810</name>
</gene>
<evidence type="ECO:0000259" key="9">
    <source>
        <dbReference type="PROSITE" id="PS51467"/>
    </source>
</evidence>
<evidence type="ECO:0000313" key="11">
    <source>
        <dbReference type="EMBL" id="KAI5077986.1"/>
    </source>
</evidence>
<feature type="compositionally biased region" description="Polar residues" evidence="6">
    <location>
        <begin position="49"/>
        <end position="58"/>
    </location>
</feature>
<accession>A0A9D4V1F5</accession>
<feature type="region of interest" description="Disordered" evidence="6">
    <location>
        <begin position="24"/>
        <end position="70"/>
    </location>
</feature>
<dbReference type="PROSITE" id="PS51467">
    <property type="entry name" value="HARP"/>
    <property type="match status" value="3"/>
</dbReference>
<dbReference type="EMBL" id="JABFUD020000007">
    <property type="protein sequence ID" value="KAI5077167.1"/>
    <property type="molecule type" value="Genomic_DNA"/>
</dbReference>
<dbReference type="Proteomes" id="UP000886520">
    <property type="component" value="Chromosome 7"/>
</dbReference>
<dbReference type="InterPro" id="IPR000330">
    <property type="entry name" value="SNF2_N"/>
</dbReference>
<evidence type="ECO:0000256" key="6">
    <source>
        <dbReference type="SAM" id="MobiDB-lite"/>
    </source>
</evidence>
<dbReference type="Gene3D" id="3.40.50.300">
    <property type="entry name" value="P-loop containing nucleotide triphosphate hydrolases"/>
    <property type="match status" value="1"/>
</dbReference>
<sequence length="912" mass="101942">MDEEWGLSVEELASIEEDAKRRVVERRGSSSLASAAASPLNSPSKGRSLPSSLYTSPTKGEPQRPLPLKLFRDQPGRIGLETQFHPALVAALKTVPGHEWDQVRRIWTYPEDKLELLLSAIHSLSTVSINVDIIPPLHAPKAQQGSLSGSHFFQNVSEAHHRRGSALAGLSPNSTKRANRLTVQLYLMDSNTIAARNPYHEGIKEACQSVSGRAWNVEERVWTFPKSNMDELVQALRRVQNPLLEIESMPPLELPESIDSESIGCPHSSAFPRVALWPPPEKQVGTHSIQSQSQESNQSQVPQTKVSVKLSFHSSGNVAAKFDYEPRLVAAVKSIPKAEWHARERVWVFPLSSLEEAEKRLSNIDNMRVNIEQLEPLVRRALAASSNMPDLRERYDRIPVELEKRLLPFQRDGVKFALQHGGRSLIADEMGLGKTLQAIAFTTCFTDEWPILVITPSSLRLHWAAMINQWLKVPPAEILVVMSQCCGSNREGFNIVQSAAGSRGLRLDGLFNIVSYELVTKLQDEITQTDFKVIIADEAHYMKNAQAKRTLACVPLLQRSKYALLLTGTPALSRPIELYKQLEALQPGSYKNVHEYGKRYCMGGHFGVYQGASNCEELHTLMKSTIMIRRLKKDVLSELPLKRRQQIYLSLDEKGMKQIRALFYELEAVKRDIKCSKSQEDADKLRYAERQLISKIYTESAEVKVPAVQDYLSTVIEADCKFLIFAHHKTLLDGIEQFFVKKKVHYIRIDGSTEASLRLGLVKKFQEADNVKAAVLGIRAAGVGLNLTAASTVIFAEMSWTPGDLVQAEDRAHRIGQASSVNVYYLHAHDTIDDLIWDSVQHKLENVGQVLDGKEDTLHVASSQRYQSLPAGQSTLKAFLRPCGKSPACDAGDGETGILKRRKLMPLEEDGN</sequence>
<dbReference type="InterPro" id="IPR038718">
    <property type="entry name" value="SNF2-like_sf"/>
</dbReference>
<dbReference type="InterPro" id="IPR001650">
    <property type="entry name" value="Helicase_C-like"/>
</dbReference>
<comment type="caution">
    <text evidence="11">The sequence shown here is derived from an EMBL/GenBank/DDBJ whole genome shotgun (WGS) entry which is preliminary data.</text>
</comment>
<dbReference type="FunFam" id="3.40.50.300:FF:001501">
    <property type="entry name" value="Chromatin remodeling factor18"/>
    <property type="match status" value="1"/>
</dbReference>
<protein>
    <recommendedName>
        <fullName evidence="13">SWI/SNF-related matrix-associated actin-dependent regulator of chromatin subfamily A-like protein 1</fullName>
    </recommendedName>
</protein>
<name>A0A9D4V1F5_ADICA</name>
<keyword evidence="12" id="KW-1185">Reference proteome</keyword>
<feature type="domain" description="HARP" evidence="9">
    <location>
        <begin position="302"/>
        <end position="375"/>
    </location>
</feature>
<dbReference type="SUPFAM" id="SSF52540">
    <property type="entry name" value="P-loop containing nucleoside triphosphate hydrolases"/>
    <property type="match status" value="2"/>
</dbReference>
<evidence type="ECO:0008006" key="13">
    <source>
        <dbReference type="Google" id="ProtNLM"/>
    </source>
</evidence>
<feature type="compositionally biased region" description="Low complexity" evidence="6">
    <location>
        <begin position="288"/>
        <end position="300"/>
    </location>
</feature>
<evidence type="ECO:0000259" key="7">
    <source>
        <dbReference type="PROSITE" id="PS51192"/>
    </source>
</evidence>
<dbReference type="InterPro" id="IPR049730">
    <property type="entry name" value="SNF2/RAD54-like_C"/>
</dbReference>
<feature type="domain" description="HARP" evidence="9">
    <location>
        <begin position="60"/>
        <end position="135"/>
    </location>
</feature>
<keyword evidence="2" id="KW-0547">Nucleotide-binding</keyword>
<evidence type="ECO:0000313" key="10">
    <source>
        <dbReference type="EMBL" id="KAI5077167.1"/>
    </source>
</evidence>
<dbReference type="InterPro" id="IPR027417">
    <property type="entry name" value="P-loop_NTPase"/>
</dbReference>
<keyword evidence="5" id="KW-0067">ATP-binding</keyword>
<reference evidence="11" key="1">
    <citation type="submission" date="2021-01" db="EMBL/GenBank/DDBJ databases">
        <title>Adiantum capillus-veneris genome.</title>
        <authorList>
            <person name="Fang Y."/>
            <person name="Liao Q."/>
        </authorList>
    </citation>
    <scope>NUCLEOTIDE SEQUENCE</scope>
    <source>
        <strain evidence="11">H3</strain>
        <tissue evidence="11">Leaf</tissue>
    </source>
</reference>
<proteinExistence type="predicted"/>
<feature type="domain" description="Helicase ATP-binding" evidence="7">
    <location>
        <begin position="415"/>
        <end position="588"/>
    </location>
</feature>
<evidence type="ECO:0000313" key="12">
    <source>
        <dbReference type="Proteomes" id="UP000886520"/>
    </source>
</evidence>
<dbReference type="Pfam" id="PF00176">
    <property type="entry name" value="SNF2-rel_dom"/>
    <property type="match status" value="1"/>
</dbReference>
<keyword evidence="1" id="KW-0150">Chloroplast</keyword>
<organism evidence="11 12">
    <name type="scientific">Adiantum capillus-veneris</name>
    <name type="common">Maidenhair fern</name>
    <dbReference type="NCBI Taxonomy" id="13818"/>
    <lineage>
        <taxon>Eukaryota</taxon>
        <taxon>Viridiplantae</taxon>
        <taxon>Streptophyta</taxon>
        <taxon>Embryophyta</taxon>
        <taxon>Tracheophyta</taxon>
        <taxon>Polypodiopsida</taxon>
        <taxon>Polypodiidae</taxon>
        <taxon>Polypodiales</taxon>
        <taxon>Pteridineae</taxon>
        <taxon>Pteridaceae</taxon>
        <taxon>Vittarioideae</taxon>
        <taxon>Adiantum</taxon>
    </lineage>
</organism>
<dbReference type="PANTHER" id="PTHR45766:SF3">
    <property type="entry name" value="DNA ANNEALING HELICASE AND ENDONUCLEASE ZRANB3"/>
    <property type="match status" value="1"/>
</dbReference>
<keyword evidence="3" id="KW-0378">Hydrolase</keyword>
<dbReference type="EMBL" id="JABFUD020000007">
    <property type="protein sequence ID" value="KAI5077986.1"/>
    <property type="molecule type" value="Genomic_DNA"/>
</dbReference>
<evidence type="ECO:0000259" key="8">
    <source>
        <dbReference type="PROSITE" id="PS51194"/>
    </source>
</evidence>
<feature type="domain" description="Helicase C-terminal" evidence="8">
    <location>
        <begin position="707"/>
        <end position="866"/>
    </location>
</feature>
<dbReference type="CDD" id="cd18793">
    <property type="entry name" value="SF2_C_SNF"/>
    <property type="match status" value="1"/>
</dbReference>
<evidence type="ECO:0000256" key="2">
    <source>
        <dbReference type="ARBA" id="ARBA00022741"/>
    </source>
</evidence>
<dbReference type="GO" id="GO:0006281">
    <property type="term" value="P:DNA repair"/>
    <property type="evidence" value="ECO:0007669"/>
    <property type="project" value="TreeGrafter"/>
</dbReference>
<dbReference type="PROSITE" id="PS51192">
    <property type="entry name" value="HELICASE_ATP_BIND_1"/>
    <property type="match status" value="1"/>
</dbReference>
<dbReference type="GO" id="GO:0004386">
    <property type="term" value="F:helicase activity"/>
    <property type="evidence" value="ECO:0007669"/>
    <property type="project" value="UniProtKB-KW"/>
</dbReference>
<dbReference type="GO" id="GO:0004520">
    <property type="term" value="F:DNA endonuclease activity"/>
    <property type="evidence" value="ECO:0007669"/>
    <property type="project" value="TreeGrafter"/>
</dbReference>
<dbReference type="AlphaFoldDB" id="A0A9D4V1F5"/>
<dbReference type="InterPro" id="IPR014001">
    <property type="entry name" value="Helicase_ATP-bd"/>
</dbReference>
<dbReference type="OrthoDB" id="2801544at2759"/>
<keyword evidence="1" id="KW-0934">Plastid</keyword>
<feature type="region of interest" description="Disordered" evidence="6">
    <location>
        <begin position="281"/>
        <end position="304"/>
    </location>
</feature>
<feature type="compositionally biased region" description="Low complexity" evidence="6">
    <location>
        <begin position="29"/>
        <end position="44"/>
    </location>
</feature>
<dbReference type="GO" id="GO:0005524">
    <property type="term" value="F:ATP binding"/>
    <property type="evidence" value="ECO:0007669"/>
    <property type="project" value="UniProtKB-KW"/>
</dbReference>
<evidence type="ECO:0000256" key="4">
    <source>
        <dbReference type="ARBA" id="ARBA00022806"/>
    </source>
</evidence>
<dbReference type="PANTHER" id="PTHR45766">
    <property type="entry name" value="DNA ANNEALING HELICASE AND ENDONUCLEASE ZRANB3 FAMILY MEMBER"/>
    <property type="match status" value="1"/>
</dbReference>
<dbReference type="GO" id="GO:0016787">
    <property type="term" value="F:hydrolase activity"/>
    <property type="evidence" value="ECO:0007669"/>
    <property type="project" value="UniProtKB-KW"/>
</dbReference>
<feature type="domain" description="HARP" evidence="9">
    <location>
        <begin position="174"/>
        <end position="250"/>
    </location>
</feature>
<evidence type="ECO:0000256" key="5">
    <source>
        <dbReference type="ARBA" id="ARBA00022840"/>
    </source>
</evidence>
<dbReference type="FunFam" id="3.40.50.10810:FF:000044">
    <property type="entry name" value="Chromatin remodeling factor18"/>
    <property type="match status" value="1"/>
</dbReference>
<dbReference type="GO" id="GO:0043596">
    <property type="term" value="C:nuclear replication fork"/>
    <property type="evidence" value="ECO:0007669"/>
    <property type="project" value="TreeGrafter"/>
</dbReference>
<keyword evidence="4" id="KW-0347">Helicase</keyword>
<dbReference type="Pfam" id="PF00271">
    <property type="entry name" value="Helicase_C"/>
    <property type="match status" value="1"/>
</dbReference>
<dbReference type="InterPro" id="IPR010003">
    <property type="entry name" value="HARP_dom"/>
</dbReference>
<evidence type="ECO:0000256" key="1">
    <source>
        <dbReference type="ARBA" id="ARBA00022528"/>
    </source>
</evidence>
<dbReference type="GO" id="GO:0031297">
    <property type="term" value="P:replication fork processing"/>
    <property type="evidence" value="ECO:0007669"/>
    <property type="project" value="TreeGrafter"/>
</dbReference>
<dbReference type="PROSITE" id="PS51194">
    <property type="entry name" value="HELICASE_CTER"/>
    <property type="match status" value="1"/>
</dbReference>